<feature type="repeat" description="Pumilio" evidence="3">
    <location>
        <begin position="619"/>
        <end position="654"/>
    </location>
</feature>
<keyword evidence="2" id="KW-0694">RNA-binding</keyword>
<evidence type="ECO:0000256" key="4">
    <source>
        <dbReference type="SAM" id="MobiDB-lite"/>
    </source>
</evidence>
<feature type="repeat" description="Pumilio" evidence="3">
    <location>
        <begin position="692"/>
        <end position="730"/>
    </location>
</feature>
<dbReference type="InterPro" id="IPR012677">
    <property type="entry name" value="Nucleotide-bd_a/b_plait_sf"/>
</dbReference>
<evidence type="ECO:0000256" key="2">
    <source>
        <dbReference type="PROSITE-ProRule" id="PRU00176"/>
    </source>
</evidence>
<evidence type="ECO:0000259" key="6">
    <source>
        <dbReference type="PROSITE" id="PS50303"/>
    </source>
</evidence>
<dbReference type="SUPFAM" id="SSF48371">
    <property type="entry name" value="ARM repeat"/>
    <property type="match status" value="1"/>
</dbReference>
<dbReference type="SMART" id="SM00025">
    <property type="entry name" value="Pumilio"/>
    <property type="match status" value="5"/>
</dbReference>
<keyword evidence="8" id="KW-1185">Reference proteome</keyword>
<comment type="caution">
    <text evidence="7">The sequence shown here is derived from an EMBL/GenBank/DDBJ whole genome shotgun (WGS) entry which is preliminary data.</text>
</comment>
<dbReference type="EMBL" id="JAEPRA010000003">
    <property type="protein sequence ID" value="KAG2187449.1"/>
    <property type="molecule type" value="Genomic_DNA"/>
</dbReference>
<keyword evidence="1" id="KW-0677">Repeat</keyword>
<dbReference type="PROSITE" id="PS50303">
    <property type="entry name" value="PUM_HD"/>
    <property type="match status" value="1"/>
</dbReference>
<dbReference type="PANTHER" id="PTHR47093:SF1">
    <property type="entry name" value="PROTEIN JSN1-RELATED"/>
    <property type="match status" value="1"/>
</dbReference>
<feature type="region of interest" description="Disordered" evidence="4">
    <location>
        <begin position="1"/>
        <end position="27"/>
    </location>
</feature>
<evidence type="ECO:0000256" key="3">
    <source>
        <dbReference type="PROSITE-ProRule" id="PRU00317"/>
    </source>
</evidence>
<feature type="domain" description="RRM" evidence="5">
    <location>
        <begin position="424"/>
        <end position="496"/>
    </location>
</feature>
<dbReference type="InterPro" id="IPR033133">
    <property type="entry name" value="PUM-HD"/>
</dbReference>
<dbReference type="OrthoDB" id="2017782at2759"/>
<dbReference type="GO" id="GO:0003723">
    <property type="term" value="F:RNA binding"/>
    <property type="evidence" value="ECO:0007669"/>
    <property type="project" value="UniProtKB-UniRule"/>
</dbReference>
<protein>
    <submittedName>
        <fullName evidence="7">Uncharacterized protein</fullName>
    </submittedName>
</protein>
<feature type="domain" description="RRM" evidence="5">
    <location>
        <begin position="335"/>
        <end position="410"/>
    </location>
</feature>
<dbReference type="Proteomes" id="UP000612746">
    <property type="component" value="Unassembled WGS sequence"/>
</dbReference>
<dbReference type="PANTHER" id="PTHR47093">
    <property type="entry name" value="PROTEIN JSN1-RELATED"/>
    <property type="match status" value="1"/>
</dbReference>
<evidence type="ECO:0000313" key="7">
    <source>
        <dbReference type="EMBL" id="KAG2187449.1"/>
    </source>
</evidence>
<dbReference type="Pfam" id="PF00806">
    <property type="entry name" value="PUF"/>
    <property type="match status" value="3"/>
</dbReference>
<dbReference type="Gene3D" id="1.25.10.10">
    <property type="entry name" value="Leucine-rich Repeat Variant"/>
    <property type="match status" value="1"/>
</dbReference>
<dbReference type="InterPro" id="IPR001313">
    <property type="entry name" value="Pumilio_RNA-bd_rpt"/>
</dbReference>
<proteinExistence type="predicted"/>
<reference evidence="7" key="1">
    <citation type="submission" date="2020-12" db="EMBL/GenBank/DDBJ databases">
        <title>Metabolic potential, ecology and presence of endohyphal bacteria is reflected in genomic diversity of Mucoromycotina.</title>
        <authorList>
            <person name="Muszewska A."/>
            <person name="Okrasinska A."/>
            <person name="Steczkiewicz K."/>
            <person name="Drgas O."/>
            <person name="Orlowska M."/>
            <person name="Perlinska-Lenart U."/>
            <person name="Aleksandrzak-Piekarczyk T."/>
            <person name="Szatraj K."/>
            <person name="Zielenkiewicz U."/>
            <person name="Pilsyk S."/>
            <person name="Malc E."/>
            <person name="Mieczkowski P."/>
            <person name="Kruszewska J.S."/>
            <person name="Biernat P."/>
            <person name="Pawlowska J."/>
        </authorList>
    </citation>
    <scope>NUCLEOTIDE SEQUENCE</scope>
    <source>
        <strain evidence="7">WA0000051536</strain>
    </source>
</reference>
<feature type="compositionally biased region" description="Basic residues" evidence="4">
    <location>
        <begin position="1"/>
        <end position="10"/>
    </location>
</feature>
<dbReference type="InterPro" id="IPR035979">
    <property type="entry name" value="RBD_domain_sf"/>
</dbReference>
<gene>
    <name evidence="7" type="ORF">INT44_005137</name>
</gene>
<dbReference type="PROSITE" id="PS50102">
    <property type="entry name" value="RRM"/>
    <property type="match status" value="2"/>
</dbReference>
<dbReference type="SMART" id="SM00360">
    <property type="entry name" value="RRM"/>
    <property type="match status" value="2"/>
</dbReference>
<evidence type="ECO:0000256" key="1">
    <source>
        <dbReference type="ARBA" id="ARBA00022737"/>
    </source>
</evidence>
<dbReference type="AlphaFoldDB" id="A0A8H7UQP6"/>
<evidence type="ECO:0000259" key="5">
    <source>
        <dbReference type="PROSITE" id="PS50102"/>
    </source>
</evidence>
<dbReference type="SUPFAM" id="SSF54928">
    <property type="entry name" value="RNA-binding domain, RBD"/>
    <property type="match status" value="1"/>
</dbReference>
<dbReference type="PROSITE" id="PS50302">
    <property type="entry name" value="PUM"/>
    <property type="match status" value="2"/>
</dbReference>
<feature type="domain" description="PUM-HD" evidence="6">
    <location>
        <begin position="555"/>
        <end position="908"/>
    </location>
</feature>
<dbReference type="InterPro" id="IPR016024">
    <property type="entry name" value="ARM-type_fold"/>
</dbReference>
<dbReference type="GO" id="GO:0000288">
    <property type="term" value="P:nuclear-transcribed mRNA catabolic process, deadenylation-dependent decay"/>
    <property type="evidence" value="ECO:0007669"/>
    <property type="project" value="TreeGrafter"/>
</dbReference>
<organism evidence="7 8">
    <name type="scientific">Umbelopsis vinacea</name>
    <dbReference type="NCBI Taxonomy" id="44442"/>
    <lineage>
        <taxon>Eukaryota</taxon>
        <taxon>Fungi</taxon>
        <taxon>Fungi incertae sedis</taxon>
        <taxon>Mucoromycota</taxon>
        <taxon>Mucoromycotina</taxon>
        <taxon>Umbelopsidomycetes</taxon>
        <taxon>Umbelopsidales</taxon>
        <taxon>Umbelopsidaceae</taxon>
        <taxon>Umbelopsis</taxon>
    </lineage>
</organism>
<sequence length="991" mass="109791">MSINHPRNHSFYHNNDDWQDPAGLTRQTMSLGDSSQRIMESNNAGKISLMRKSIENEALIKNARNTNDPRHHLLQSARRRRAGTMPSMQFIPENGAIGMTETHYPMMNTTDLNSGRNRSGSLTLPSASVSAAFGNPIFSTSWISADTQVQLMQNTDQLLGEEDTNSIVQTLSSLGLDDSDVVTPKHGSIPPPSMSSNENSISSYHNSQMSYGSEPSIYDSMTGPQLGYASNGAFKANESYMSSQPNRPRAVSIAVPEQIRDTSYNMMGQWSSNAYQNQARPGRASFQQTRNRALSVGDTEWLRAQNARVELEQNMDMFSYADRGFSSSGNATPTRSLWIGCVDSLVTQEQLLQTFSPYGLIDSVRLIADKECAFVNFVHIEDAIRAKEDVLTLHNGRIGDTVVRIGYGKNDGPLPDSTVLQPTRALWFGNMSITLTSSDLYDVFKQFGEIESARVLTQKNCAFVNFKYLESAIRAKDHVQSTNLLGPNTRIGFAKVPTAPAPATTPIPDRDPSEEIADGIVKPSSSESRKLMKIDLLEIVRVLAPEEDEKNIVSEGASFLTRDMACFYFVKQKLYHEAIPSVIEFGPERKLDASALRELRKRLDRQDTDPADANSIADECMNEIVELSSDYIGNTVVQRLFELCHEDVKTKMLGYIAPHLAAIGIHKNGTWAAQKIIECISTPEQMKLIRDHVGPYVPPLLLDQFGNYMVQCCLALGDENNQFIVEAIVENMSEVAQGRYGSRAVRAILENAYVSKSQQKLVAASMIQHTSVLATNPNGTLLLNWVIESSGFPGRYQALANRLAPNAAYYCVHKTASSLLLKLINQSQDLKAQQLLLFSVFDNDKRLPEILNDQICGLPLVQKILGGADVDSNLRQYAADKIRKNLENQGNSGVHRSLHDLPPLQQSKFALPVHAGNIPIPSSSSSSIPAPYTNLPISNYYKSVEQTINAPTSTDYIPARANRGHFQSVQHLEYRAAPKGVTQDYLWEAHK</sequence>
<accession>A0A8H7UQP6</accession>
<dbReference type="InterPro" id="IPR052645">
    <property type="entry name" value="Pumilio_domain_protein"/>
</dbReference>
<dbReference type="InterPro" id="IPR011989">
    <property type="entry name" value="ARM-like"/>
</dbReference>
<evidence type="ECO:0000313" key="8">
    <source>
        <dbReference type="Proteomes" id="UP000612746"/>
    </source>
</evidence>
<dbReference type="Pfam" id="PF00076">
    <property type="entry name" value="RRM_1"/>
    <property type="match status" value="2"/>
</dbReference>
<dbReference type="InterPro" id="IPR000504">
    <property type="entry name" value="RRM_dom"/>
</dbReference>
<dbReference type="Gene3D" id="3.30.70.330">
    <property type="match status" value="2"/>
</dbReference>
<name>A0A8H7UQP6_9FUNG</name>